<name>A0AAD7FCG0_9AGAR</name>
<dbReference type="InterPro" id="IPR016181">
    <property type="entry name" value="Acyl_CoA_acyltransferase"/>
</dbReference>
<evidence type="ECO:0000313" key="4">
    <source>
        <dbReference type="Proteomes" id="UP001221142"/>
    </source>
</evidence>
<dbReference type="EMBL" id="JARKIF010000031">
    <property type="protein sequence ID" value="KAJ7612117.1"/>
    <property type="molecule type" value="Genomic_DNA"/>
</dbReference>
<feature type="domain" description="N-acetyltransferase" evidence="2">
    <location>
        <begin position="55"/>
        <end position="106"/>
    </location>
</feature>
<dbReference type="GO" id="GO:0016747">
    <property type="term" value="F:acyltransferase activity, transferring groups other than amino-acyl groups"/>
    <property type="evidence" value="ECO:0007669"/>
    <property type="project" value="InterPro"/>
</dbReference>
<feature type="non-terminal residue" evidence="3">
    <location>
        <position position="138"/>
    </location>
</feature>
<protein>
    <recommendedName>
        <fullName evidence="2">N-acetyltransferase domain-containing protein</fullName>
    </recommendedName>
</protein>
<dbReference type="AlphaFoldDB" id="A0AAD7FCG0"/>
<feature type="region of interest" description="Disordered" evidence="1">
    <location>
        <begin position="34"/>
        <end position="61"/>
    </location>
</feature>
<dbReference type="SUPFAM" id="SSF55729">
    <property type="entry name" value="Acyl-CoA N-acyltransferases (Nat)"/>
    <property type="match status" value="1"/>
</dbReference>
<evidence type="ECO:0000259" key="2">
    <source>
        <dbReference type="Pfam" id="PF13302"/>
    </source>
</evidence>
<dbReference type="InterPro" id="IPR000182">
    <property type="entry name" value="GNAT_dom"/>
</dbReference>
<dbReference type="Pfam" id="PF13302">
    <property type="entry name" value="Acetyltransf_3"/>
    <property type="match status" value="1"/>
</dbReference>
<feature type="compositionally biased region" description="Basic and acidic residues" evidence="1">
    <location>
        <begin position="34"/>
        <end position="51"/>
    </location>
</feature>
<proteinExistence type="predicted"/>
<comment type="caution">
    <text evidence="3">The sequence shown here is derived from an EMBL/GenBank/DDBJ whole genome shotgun (WGS) entry which is preliminary data.</text>
</comment>
<gene>
    <name evidence="3" type="ORF">FB45DRAFT_760102</name>
</gene>
<dbReference type="Proteomes" id="UP001221142">
    <property type="component" value="Unassembled WGS sequence"/>
</dbReference>
<organism evidence="3 4">
    <name type="scientific">Roridomyces roridus</name>
    <dbReference type="NCBI Taxonomy" id="1738132"/>
    <lineage>
        <taxon>Eukaryota</taxon>
        <taxon>Fungi</taxon>
        <taxon>Dikarya</taxon>
        <taxon>Basidiomycota</taxon>
        <taxon>Agaricomycotina</taxon>
        <taxon>Agaricomycetes</taxon>
        <taxon>Agaricomycetidae</taxon>
        <taxon>Agaricales</taxon>
        <taxon>Marasmiineae</taxon>
        <taxon>Mycenaceae</taxon>
        <taxon>Roridomyces</taxon>
    </lineage>
</organism>
<dbReference type="Gene3D" id="3.40.630.30">
    <property type="match status" value="1"/>
</dbReference>
<evidence type="ECO:0000256" key="1">
    <source>
        <dbReference type="SAM" id="MobiDB-lite"/>
    </source>
</evidence>
<keyword evidence="4" id="KW-1185">Reference proteome</keyword>
<dbReference type="PANTHER" id="PTHR43328">
    <property type="entry name" value="ACETYLTRANSFERASE-RELATED"/>
    <property type="match status" value="1"/>
</dbReference>
<accession>A0AAD7FCG0</accession>
<evidence type="ECO:0000313" key="3">
    <source>
        <dbReference type="EMBL" id="KAJ7612117.1"/>
    </source>
</evidence>
<dbReference type="PANTHER" id="PTHR43328:SF1">
    <property type="entry name" value="N-ACETYLTRANSFERASE DOMAIN-CONTAINING PROTEIN"/>
    <property type="match status" value="1"/>
</dbReference>
<reference evidence="3" key="1">
    <citation type="submission" date="2023-03" db="EMBL/GenBank/DDBJ databases">
        <title>Massive genome expansion in bonnet fungi (Mycena s.s.) driven by repeated elements and novel gene families across ecological guilds.</title>
        <authorList>
            <consortium name="Lawrence Berkeley National Laboratory"/>
            <person name="Harder C.B."/>
            <person name="Miyauchi S."/>
            <person name="Viragh M."/>
            <person name="Kuo A."/>
            <person name="Thoen E."/>
            <person name="Andreopoulos B."/>
            <person name="Lu D."/>
            <person name="Skrede I."/>
            <person name="Drula E."/>
            <person name="Henrissat B."/>
            <person name="Morin E."/>
            <person name="Kohler A."/>
            <person name="Barry K."/>
            <person name="LaButti K."/>
            <person name="Morin E."/>
            <person name="Salamov A."/>
            <person name="Lipzen A."/>
            <person name="Mereny Z."/>
            <person name="Hegedus B."/>
            <person name="Baldrian P."/>
            <person name="Stursova M."/>
            <person name="Weitz H."/>
            <person name="Taylor A."/>
            <person name="Grigoriev I.V."/>
            <person name="Nagy L.G."/>
            <person name="Martin F."/>
            <person name="Kauserud H."/>
        </authorList>
    </citation>
    <scope>NUCLEOTIDE SEQUENCE</scope>
    <source>
        <strain evidence="3">9284</strain>
    </source>
</reference>
<sequence length="138" mass="15661">KIVDGCPVSLIREVLDDGTDILVGHAWELEGSGHWEERSGKADERPRESGFPDHLAPSHHGRGIMTDAVHTMLHKWGIPRMAVRRMVIEVLAGNQGSVRVFEKNGSKFRRNYDDVLNVRGKIWSVHVLDWSLEEEESK</sequence>